<dbReference type="OrthoDB" id="9790035at2"/>
<gene>
    <name evidence="3" type="ORF">C5689_13910</name>
</gene>
<dbReference type="GO" id="GO:0005737">
    <property type="term" value="C:cytoplasm"/>
    <property type="evidence" value="ECO:0007669"/>
    <property type="project" value="TreeGrafter"/>
</dbReference>
<dbReference type="PRINTS" id="PR00420">
    <property type="entry name" value="RNGMNOXGNASE"/>
</dbReference>
<dbReference type="Pfam" id="PF01266">
    <property type="entry name" value="DAO"/>
    <property type="match status" value="1"/>
</dbReference>
<keyword evidence="1" id="KW-0560">Oxidoreductase</keyword>
<sequence length="353" mass="38551">MLIGVIGAGVAGLTAAFEIARAGAPHGAEVELIEKADGPGRGCSHYAGGMIAPWCELESAEPIVATLGEEALAFWTRDIPVAKIAGSLVIAPPRDRAELTEFSRRTRRFERLDADALAALEPALAGRFSSGLYFREEAHLEPRAAMRALFERLQTMDNVRIRLCADSVPQADWIVDCRGFAARGELAELRGVKGEMLVLRSEEIELSRPVRMLHPRHPVYVVPRGQGVFMIGATMIENEERSRVTARSIVELVNSAFAIHPAFAEAEIVETGSDVRPAFPDNLPRISRQGRTLYVNGLYRHGFLLAPALARRVARFLFAGEIFPEVMNANQGEWTDARGRGADIGAPHRGIGL</sequence>
<dbReference type="SUPFAM" id="SSF54373">
    <property type="entry name" value="FAD-linked reductases, C-terminal domain"/>
    <property type="match status" value="1"/>
</dbReference>
<dbReference type="RefSeq" id="WP_108917864.1">
    <property type="nucleotide sequence ID" value="NZ_BGJY01000001.1"/>
</dbReference>
<keyword evidence="4" id="KW-1185">Reference proteome</keyword>
<accession>A0A2U1SNU8</accession>
<evidence type="ECO:0000313" key="4">
    <source>
        <dbReference type="Proteomes" id="UP000245137"/>
    </source>
</evidence>
<protein>
    <submittedName>
        <fullName evidence="3">FAD-dependent oxidoreductase</fullName>
    </submittedName>
</protein>
<evidence type="ECO:0000256" key="1">
    <source>
        <dbReference type="ARBA" id="ARBA00023002"/>
    </source>
</evidence>
<dbReference type="PANTHER" id="PTHR13847:SF289">
    <property type="entry name" value="GLYCINE OXIDASE"/>
    <property type="match status" value="1"/>
</dbReference>
<dbReference type="EMBL" id="PUIV01000024">
    <property type="protein sequence ID" value="PWB93288.1"/>
    <property type="molecule type" value="Genomic_DNA"/>
</dbReference>
<dbReference type="InterPro" id="IPR036188">
    <property type="entry name" value="FAD/NAD-bd_sf"/>
</dbReference>
<comment type="caution">
    <text evidence="3">The sequence shown here is derived from an EMBL/GenBank/DDBJ whole genome shotgun (WGS) entry which is preliminary data.</text>
</comment>
<dbReference type="Gene3D" id="3.50.50.60">
    <property type="entry name" value="FAD/NAD(P)-binding domain"/>
    <property type="match status" value="1"/>
</dbReference>
<evidence type="ECO:0000313" key="3">
    <source>
        <dbReference type="EMBL" id="PWB93288.1"/>
    </source>
</evidence>
<name>A0A2U1SNU8_METSR</name>
<organism evidence="3 4">
    <name type="scientific">Methylosinus sporium</name>
    <dbReference type="NCBI Taxonomy" id="428"/>
    <lineage>
        <taxon>Bacteria</taxon>
        <taxon>Pseudomonadati</taxon>
        <taxon>Pseudomonadota</taxon>
        <taxon>Alphaproteobacteria</taxon>
        <taxon>Hyphomicrobiales</taxon>
        <taxon>Methylocystaceae</taxon>
        <taxon>Methylosinus</taxon>
    </lineage>
</organism>
<evidence type="ECO:0000259" key="2">
    <source>
        <dbReference type="Pfam" id="PF01266"/>
    </source>
</evidence>
<feature type="domain" description="FAD dependent oxidoreductase" evidence="2">
    <location>
        <begin position="5"/>
        <end position="315"/>
    </location>
</feature>
<reference evidence="3 4" key="1">
    <citation type="journal article" date="2018" name="Appl. Microbiol. Biotechnol.">
        <title>Co-cultivation of the strictly anaerobic methanogen Methanosarcina barkeri with aerobic methanotrophs in an oxygen-limited membrane bioreactor.</title>
        <authorList>
            <person name="In 't Zandt M.H."/>
            <person name="van den Bosch T.J.M."/>
            <person name="Rijkers R."/>
            <person name="van Kessel M.A.H.J."/>
            <person name="Jetten M.S.M."/>
            <person name="Welte C.U."/>
        </authorList>
    </citation>
    <scope>NUCLEOTIDE SEQUENCE [LARGE SCALE GENOMIC DNA]</scope>
    <source>
        <strain evidence="3 4">DSM 17706</strain>
    </source>
</reference>
<dbReference type="AlphaFoldDB" id="A0A2U1SNU8"/>
<dbReference type="InterPro" id="IPR006076">
    <property type="entry name" value="FAD-dep_OxRdtase"/>
</dbReference>
<proteinExistence type="predicted"/>
<dbReference type="SUPFAM" id="SSF51905">
    <property type="entry name" value="FAD/NAD(P)-binding domain"/>
    <property type="match status" value="1"/>
</dbReference>
<dbReference type="PANTHER" id="PTHR13847">
    <property type="entry name" value="SARCOSINE DEHYDROGENASE-RELATED"/>
    <property type="match status" value="1"/>
</dbReference>
<dbReference type="Proteomes" id="UP000245137">
    <property type="component" value="Unassembled WGS sequence"/>
</dbReference>
<dbReference type="Gene3D" id="3.30.9.10">
    <property type="entry name" value="D-Amino Acid Oxidase, subunit A, domain 2"/>
    <property type="match status" value="1"/>
</dbReference>
<dbReference type="GO" id="GO:0016491">
    <property type="term" value="F:oxidoreductase activity"/>
    <property type="evidence" value="ECO:0007669"/>
    <property type="project" value="UniProtKB-KW"/>
</dbReference>